<dbReference type="Gene3D" id="3.40.50.300">
    <property type="entry name" value="P-loop containing nucleotide triphosphate hydrolases"/>
    <property type="match status" value="2"/>
</dbReference>
<name>Q7NMZ8_GLOVI</name>
<dbReference type="eggNOG" id="COG3451">
    <property type="taxonomic scope" value="Bacteria"/>
</dbReference>
<dbReference type="SUPFAM" id="SSF52540">
    <property type="entry name" value="P-loop containing nucleoside triphosphate hydrolases"/>
    <property type="match status" value="1"/>
</dbReference>
<protein>
    <submittedName>
        <fullName evidence="1">Gll0617 protein</fullName>
    </submittedName>
</protein>
<dbReference type="PATRIC" id="fig|251221.4.peg.625"/>
<evidence type="ECO:0000313" key="2">
    <source>
        <dbReference type="Proteomes" id="UP000000557"/>
    </source>
</evidence>
<reference evidence="1 2" key="2">
    <citation type="journal article" date="2003" name="DNA Res.">
        <title>Complete genome structure of Gloeobacter violaceus PCC 7421, a cyanobacterium that lacks thylakoids (supplement).</title>
        <authorList>
            <person name="Nakamura Y."/>
            <person name="Kaneko T."/>
            <person name="Sato S."/>
            <person name="Mimuro M."/>
            <person name="Miyashita H."/>
            <person name="Tsuchiya T."/>
            <person name="Sasamoto S."/>
            <person name="Watanabe A."/>
            <person name="Kawashima K."/>
            <person name="Kishida Y."/>
            <person name="Kiyokawa C."/>
            <person name="Kohara M."/>
            <person name="Matsumoto M."/>
            <person name="Matsuno A."/>
            <person name="Nakazaki N."/>
            <person name="Shimpo S."/>
            <person name="Takeuchi C."/>
            <person name="Yamada M."/>
            <person name="Tabata S."/>
        </authorList>
    </citation>
    <scope>NUCLEOTIDE SEQUENCE [LARGE SCALE GENOMIC DNA]</scope>
    <source>
        <strain evidence="2">ATCC 29082 / PCC 7421</strain>
    </source>
</reference>
<proteinExistence type="predicted"/>
<dbReference type="HOGENOM" id="CLU_011112_0_0_3"/>
<dbReference type="STRING" id="251221.gene:10758091"/>
<dbReference type="OrthoDB" id="494122at2"/>
<dbReference type="EMBL" id="BA000045">
    <property type="protein sequence ID" value="BAC88558.1"/>
    <property type="molecule type" value="Genomic_DNA"/>
</dbReference>
<dbReference type="Proteomes" id="UP000000557">
    <property type="component" value="Chromosome"/>
</dbReference>
<sequence length="897" mass="99989">MKKKDGFTPVEHLVDIVAIGQVDHPQLSCGFYILQRKQAFRCVFALRTPGIHACQSPEAMADACAGLVALCRDLPTGGRLSVRLSSFAESESRLAQLEQLRGREVGEPVDWLIAGEQQRVQGLAADGRRKVSELLLFACWGEWSAQAASRDWIDRVALGVQEWWLSYLGEGAAESQARLHRLVSHAYAHCRQWLHLLNLTARLAVVPLGAEELMAWAWKQFNTGSPPPPPRLLRLSGGGLCEQSHGDLDFRSALFESPPRLSAEKVSIGTPEAGMRHCAVLVWDEKPSGFADPAAQLRYLWNLMARQEVVDTEIVVEISTVNERTSRDNAVRLQRQASAGLKTSQRQGKLVDVPQQLKLEEAAELEKSFIEGARPVYLAVCVLVWRSDPLLLAEGCRFISGFFNRPARVVREVSYAWKVFFQSLPFVWEGLLVAPFDRRLELLDEEAPGFLPLVRLASIDREGVELLSEEGQTPLWLDLYRRHRNLALFGTTRSGKSVLLEVLMRHALARRVPVVAMDFPKPDGSSTFSDLTAFVEGAYFDVGRHALNLFELPDLAGLEERVRAERLEEFQEFLVSALLVMVLGRDVQDPLLSQTVRSLLQLAAGAFFKDPAIRRRYEAATRAGPFTTPWRDYPSLPDLLPFLEAGRLGIDTDQSSLRPAFEHIRLRLTYWMGSRVGARLSSPSTIRADAALLVFALRNVSNAEDMTVLALANYAAALRRALATPASLFILDEAPILFECAEIANLVGRLCANGAKAGVRVIISAQDPDTIEKAPNSSKIFQNLRTRLIGRIEASAIPSFARVFGYTPASLARNASAQFFPNAREVFSRWLLDDGGLLTPVRYYPSFRSLAVVANNPDEQREREAFLAEVGRRYPDRLSALSAFTEHYLRMLRDEPG</sequence>
<evidence type="ECO:0000313" key="1">
    <source>
        <dbReference type="EMBL" id="BAC88558.1"/>
    </source>
</evidence>
<dbReference type="RefSeq" id="WP_011140619.1">
    <property type="nucleotide sequence ID" value="NC_005125.1"/>
</dbReference>
<gene>
    <name evidence="1" type="ordered locus">gll0617</name>
</gene>
<reference evidence="1 2" key="1">
    <citation type="journal article" date="2003" name="DNA Res.">
        <title>Complete genome structure of Gloeobacter violaceus PCC 7421, a cyanobacterium that lacks thylakoids.</title>
        <authorList>
            <person name="Nakamura Y."/>
            <person name="Kaneko T."/>
            <person name="Sato S."/>
            <person name="Mimuro M."/>
            <person name="Miyashita H."/>
            <person name="Tsuchiya T."/>
            <person name="Sasamoto S."/>
            <person name="Watanabe A."/>
            <person name="Kawashima K."/>
            <person name="Kishida Y."/>
            <person name="Kiyokawa C."/>
            <person name="Kohara M."/>
            <person name="Matsumoto M."/>
            <person name="Matsuno A."/>
            <person name="Nakazaki N."/>
            <person name="Shimpo S."/>
            <person name="Takeuchi C."/>
            <person name="Yamada M."/>
            <person name="Tabata S."/>
        </authorList>
    </citation>
    <scope>NUCLEOTIDE SEQUENCE [LARGE SCALE GENOMIC DNA]</scope>
    <source>
        <strain evidence="2">ATCC 29082 / PCC 7421</strain>
    </source>
</reference>
<organism evidence="1 2">
    <name type="scientific">Gloeobacter violaceus (strain ATCC 29082 / PCC 7421)</name>
    <dbReference type="NCBI Taxonomy" id="251221"/>
    <lineage>
        <taxon>Bacteria</taxon>
        <taxon>Bacillati</taxon>
        <taxon>Cyanobacteriota</taxon>
        <taxon>Cyanophyceae</taxon>
        <taxon>Gloeobacterales</taxon>
        <taxon>Gloeobacteraceae</taxon>
        <taxon>Gloeobacter</taxon>
    </lineage>
</organism>
<dbReference type="InParanoid" id="Q7NMZ8"/>
<dbReference type="EnsemblBacteria" id="BAC88558">
    <property type="protein sequence ID" value="BAC88558"/>
    <property type="gene ID" value="BAC88558"/>
</dbReference>
<keyword evidence="2" id="KW-1185">Reference proteome</keyword>
<dbReference type="InterPro" id="IPR027417">
    <property type="entry name" value="P-loop_NTPase"/>
</dbReference>
<dbReference type="KEGG" id="gvi:gll0617"/>
<accession>Q7NMZ8</accession>
<dbReference type="PhylomeDB" id="Q7NMZ8"/>
<dbReference type="AlphaFoldDB" id="Q7NMZ8"/>